<reference evidence="1 2" key="1">
    <citation type="submission" date="2015-10" db="EMBL/GenBank/DDBJ databases">
        <title>Genome analyses suggest a sexual origin of heterokaryosis in a supposedly ancient asexual fungus.</title>
        <authorList>
            <person name="Ropars J."/>
            <person name="Sedzielewska K."/>
            <person name="Noel J."/>
            <person name="Charron P."/>
            <person name="Farinelli L."/>
            <person name="Marton T."/>
            <person name="Kruger M."/>
            <person name="Pelin A."/>
            <person name="Brachmann A."/>
            <person name="Corradi N."/>
        </authorList>
    </citation>
    <scope>NUCLEOTIDE SEQUENCE [LARGE SCALE GENOMIC DNA]</scope>
    <source>
        <strain evidence="1 2">A4</strain>
    </source>
</reference>
<comment type="caution">
    <text evidence="1">The sequence shown here is derived from an EMBL/GenBank/DDBJ whole genome shotgun (WGS) entry which is preliminary data.</text>
</comment>
<keyword evidence="2" id="KW-1185">Reference proteome</keyword>
<evidence type="ECO:0000313" key="1">
    <source>
        <dbReference type="EMBL" id="PKY62463.1"/>
    </source>
</evidence>
<name>A0A2I1HUE6_9GLOM</name>
<sequence>MAGYPPPKFHGLAGKDPADYIRDLHQWCEVFPNHDLNAGHQHQIHIDRLFESGLLDYAKDCDNTGLANIGGALHTRNTVPANNNAIANLIVPGHTIWEENWSISGGCPILLAPNAPNANAGSNITQVKQMSLSQNLPGIFLAN</sequence>
<gene>
    <name evidence="1" type="ORF">RhiirA4_488961</name>
</gene>
<dbReference type="EMBL" id="LLXI01007169">
    <property type="protein sequence ID" value="PKY62463.1"/>
    <property type="molecule type" value="Genomic_DNA"/>
</dbReference>
<dbReference type="Proteomes" id="UP000234323">
    <property type="component" value="Unassembled WGS sequence"/>
</dbReference>
<proteinExistence type="predicted"/>
<protein>
    <submittedName>
        <fullName evidence="1">Uncharacterized protein</fullName>
    </submittedName>
</protein>
<evidence type="ECO:0000313" key="2">
    <source>
        <dbReference type="Proteomes" id="UP000234323"/>
    </source>
</evidence>
<organism evidence="1 2">
    <name type="scientific">Rhizophagus irregularis</name>
    <dbReference type="NCBI Taxonomy" id="588596"/>
    <lineage>
        <taxon>Eukaryota</taxon>
        <taxon>Fungi</taxon>
        <taxon>Fungi incertae sedis</taxon>
        <taxon>Mucoromycota</taxon>
        <taxon>Glomeromycotina</taxon>
        <taxon>Glomeromycetes</taxon>
        <taxon>Glomerales</taxon>
        <taxon>Glomeraceae</taxon>
        <taxon>Rhizophagus</taxon>
    </lineage>
</organism>
<dbReference type="AlphaFoldDB" id="A0A2I1HUE6"/>
<accession>A0A2I1HUE6</accession>